<name>A0AAW0LWQ7_QUESU</name>
<gene>
    <name evidence="1" type="ORF">CFP56_030598</name>
</gene>
<proteinExistence type="predicted"/>
<organism evidence="1 2">
    <name type="scientific">Quercus suber</name>
    <name type="common">Cork oak</name>
    <dbReference type="NCBI Taxonomy" id="58331"/>
    <lineage>
        <taxon>Eukaryota</taxon>
        <taxon>Viridiplantae</taxon>
        <taxon>Streptophyta</taxon>
        <taxon>Embryophyta</taxon>
        <taxon>Tracheophyta</taxon>
        <taxon>Spermatophyta</taxon>
        <taxon>Magnoliopsida</taxon>
        <taxon>eudicotyledons</taxon>
        <taxon>Gunneridae</taxon>
        <taxon>Pentapetalae</taxon>
        <taxon>rosids</taxon>
        <taxon>fabids</taxon>
        <taxon>Fagales</taxon>
        <taxon>Fagaceae</taxon>
        <taxon>Quercus</taxon>
    </lineage>
</organism>
<accession>A0AAW0LWQ7</accession>
<dbReference type="Proteomes" id="UP000237347">
    <property type="component" value="Unassembled WGS sequence"/>
</dbReference>
<reference evidence="1 2" key="1">
    <citation type="journal article" date="2018" name="Sci. Data">
        <title>The draft genome sequence of cork oak.</title>
        <authorList>
            <person name="Ramos A.M."/>
            <person name="Usie A."/>
            <person name="Barbosa P."/>
            <person name="Barros P.M."/>
            <person name="Capote T."/>
            <person name="Chaves I."/>
            <person name="Simoes F."/>
            <person name="Abreu I."/>
            <person name="Carrasquinho I."/>
            <person name="Faro C."/>
            <person name="Guimaraes J.B."/>
            <person name="Mendonca D."/>
            <person name="Nobrega F."/>
            <person name="Rodrigues L."/>
            <person name="Saibo N.J.M."/>
            <person name="Varela M.C."/>
            <person name="Egas C."/>
            <person name="Matos J."/>
            <person name="Miguel C.M."/>
            <person name="Oliveira M.M."/>
            <person name="Ricardo C.P."/>
            <person name="Goncalves S."/>
        </authorList>
    </citation>
    <scope>NUCLEOTIDE SEQUENCE [LARGE SCALE GENOMIC DNA]</scope>
    <source>
        <strain evidence="2">cv. HL8</strain>
    </source>
</reference>
<keyword evidence="2" id="KW-1185">Reference proteome</keyword>
<comment type="caution">
    <text evidence="1">The sequence shown here is derived from an EMBL/GenBank/DDBJ whole genome shotgun (WGS) entry which is preliminary data.</text>
</comment>
<protein>
    <submittedName>
        <fullName evidence="1">Uncharacterized protein</fullName>
    </submittedName>
</protein>
<sequence length="63" mass="7023">MPMGSDVKNCLFGDELYLIELGISISMDGNCCFFRINMLNGVLGEYELENASCKLEDDVLILL</sequence>
<dbReference type="AlphaFoldDB" id="A0AAW0LWQ7"/>
<dbReference type="EMBL" id="PKMF04000051">
    <property type="protein sequence ID" value="KAK7854841.1"/>
    <property type="molecule type" value="Genomic_DNA"/>
</dbReference>
<evidence type="ECO:0000313" key="1">
    <source>
        <dbReference type="EMBL" id="KAK7854841.1"/>
    </source>
</evidence>
<evidence type="ECO:0000313" key="2">
    <source>
        <dbReference type="Proteomes" id="UP000237347"/>
    </source>
</evidence>